<name>A0A1T0B0A0_9PAST</name>
<evidence type="ECO:0000256" key="1">
    <source>
        <dbReference type="SAM" id="Phobius"/>
    </source>
</evidence>
<dbReference type="Proteomes" id="UP000190023">
    <property type="component" value="Unassembled WGS sequence"/>
</dbReference>
<dbReference type="OrthoDB" id="9780358at2"/>
<feature type="transmembrane region" description="Helical" evidence="1">
    <location>
        <begin position="297"/>
        <end position="318"/>
    </location>
</feature>
<keyword evidence="1" id="KW-0472">Membrane</keyword>
<feature type="transmembrane region" description="Helical" evidence="1">
    <location>
        <begin position="272"/>
        <end position="291"/>
    </location>
</feature>
<dbReference type="EMBL" id="MUYB01000026">
    <property type="protein sequence ID" value="OOS03527.1"/>
    <property type="molecule type" value="Genomic_DNA"/>
</dbReference>
<feature type="transmembrane region" description="Helical" evidence="1">
    <location>
        <begin position="365"/>
        <end position="384"/>
    </location>
</feature>
<feature type="transmembrane region" description="Helical" evidence="1">
    <location>
        <begin position="248"/>
        <end position="265"/>
    </location>
</feature>
<accession>A0A1T0B0A0</accession>
<gene>
    <name evidence="2" type="ORF">B0188_06695</name>
</gene>
<keyword evidence="1" id="KW-0812">Transmembrane</keyword>
<sequence>MVTRIGRWGYAGLLLGLSLFLLCKLFHLSQWLQTDLTALLPTQHAWQSVQQWADKRQEQQLNHQMVALVGHQEFDKARQLAQQIAEQWQQSAQFAHIDSQTTPDLNALQRQVQQFKFATLPSDVRQQLLTDPKSYFQHYAEQFFDPFASRNLLPLEQDWLGFGRFVLSQSQPVSQLEWDSQSGMIYLQKDGQFWVLLRGVLGENPAHLLTLIAQNQHTAAAMKGQFLVASTALFAEQAKQHAEQESQWMAALGISVTLLLLLGVFRSWRVVWLFLPIFVGMIAGVSATLLWFEQVHILTLVIGTSLVGVLIDFPLHWLSGSLNNPSWHAQRAMQQLKKPFLISLSVTVLGYLLLGFTPLPVLQQTALFSAVALVASISFTLLYLPWLFRHFQRHSNDCAVRFFAKICPNLTSCRLPKWLAVALVGLTLFGIGRSEWQDDIRHWINLPPELTAPLQRISELTQLDFGSQYFLIQAENSEQLLAKSQKLTEKLELAQQQGNLSGVQSLNHWLMSQAEQRQFAEQLSTKLSEQDYQPLVELGFSSDELAQAVQQLPKQATVSLEQALQTQLGQGWQSLYLGEMSPNQVVGIVKVSGVKNTAEMQAFANQTDIFWQDKRSDLNQSFQQTRNQAAWLKLLSFVLAGGLLWRLFGGRASGKMLAVPLLAIAGVIAIFGYVGIPIGLFTMFGLLLVSAISIDYTAFLHSVHEPFASKQRAVLLASGTTIISFVLLSLSSTPAVAQFGLSVSLGVALSGLLAIKIFK</sequence>
<dbReference type="PANTHER" id="PTHR33406">
    <property type="entry name" value="MEMBRANE PROTEIN MJ1562-RELATED"/>
    <property type="match status" value="1"/>
</dbReference>
<feature type="transmembrane region" description="Helical" evidence="1">
    <location>
        <begin position="736"/>
        <end position="758"/>
    </location>
</feature>
<protein>
    <recommendedName>
        <fullName evidence="4">Membrane transport protein MMPL domain-containing protein</fullName>
    </recommendedName>
</protein>
<feature type="transmembrane region" description="Helical" evidence="1">
    <location>
        <begin position="656"/>
        <end position="674"/>
    </location>
</feature>
<feature type="transmembrane region" description="Helical" evidence="1">
    <location>
        <begin position="339"/>
        <end position="359"/>
    </location>
</feature>
<dbReference type="PANTHER" id="PTHR33406:SF13">
    <property type="entry name" value="MEMBRANE PROTEIN YDFJ"/>
    <property type="match status" value="1"/>
</dbReference>
<dbReference type="GO" id="GO:0005886">
    <property type="term" value="C:plasma membrane"/>
    <property type="evidence" value="ECO:0007669"/>
    <property type="project" value="TreeGrafter"/>
</dbReference>
<dbReference type="STRING" id="123822.B0188_06695"/>
<organism evidence="2 3">
    <name type="scientific">[Haemophilus] felis</name>
    <dbReference type="NCBI Taxonomy" id="123822"/>
    <lineage>
        <taxon>Bacteria</taxon>
        <taxon>Pseudomonadati</taxon>
        <taxon>Pseudomonadota</taxon>
        <taxon>Gammaproteobacteria</taxon>
        <taxon>Pasteurellales</taxon>
        <taxon>Pasteurellaceae</taxon>
    </lineage>
</organism>
<feature type="transmembrane region" description="Helical" evidence="1">
    <location>
        <begin position="630"/>
        <end position="649"/>
    </location>
</feature>
<dbReference type="SUPFAM" id="SSF82866">
    <property type="entry name" value="Multidrug efflux transporter AcrB transmembrane domain"/>
    <property type="match status" value="2"/>
</dbReference>
<comment type="caution">
    <text evidence="2">The sequence shown here is derived from an EMBL/GenBank/DDBJ whole genome shotgun (WGS) entry which is preliminary data.</text>
</comment>
<keyword evidence="1" id="KW-1133">Transmembrane helix</keyword>
<reference evidence="2 3" key="1">
    <citation type="submission" date="2017-02" db="EMBL/GenBank/DDBJ databases">
        <title>Draft genome sequence of Haemophilus felis CCUG 31170 type strain.</title>
        <authorList>
            <person name="Engstrom-Jakobsson H."/>
            <person name="Salva-Serra F."/>
            <person name="Thorell K."/>
            <person name="Gonzales-Siles L."/>
            <person name="Karlsson R."/>
            <person name="Boulund F."/>
            <person name="Engstrand L."/>
            <person name="Kristiansson E."/>
            <person name="Moore E."/>
        </authorList>
    </citation>
    <scope>NUCLEOTIDE SEQUENCE [LARGE SCALE GENOMIC DNA]</scope>
    <source>
        <strain evidence="2 3">CCUG 31170</strain>
    </source>
</reference>
<evidence type="ECO:0000313" key="3">
    <source>
        <dbReference type="Proteomes" id="UP000190023"/>
    </source>
</evidence>
<keyword evidence="3" id="KW-1185">Reference proteome</keyword>
<dbReference type="Gene3D" id="1.20.1640.10">
    <property type="entry name" value="Multidrug efflux transporter AcrB transmembrane domain"/>
    <property type="match status" value="2"/>
</dbReference>
<feature type="transmembrane region" description="Helical" evidence="1">
    <location>
        <begin position="713"/>
        <end position="730"/>
    </location>
</feature>
<proteinExistence type="predicted"/>
<evidence type="ECO:0008006" key="4">
    <source>
        <dbReference type="Google" id="ProtNLM"/>
    </source>
</evidence>
<dbReference type="InterPro" id="IPR050545">
    <property type="entry name" value="Mycobact_MmpL"/>
</dbReference>
<dbReference type="AlphaFoldDB" id="A0A1T0B0A0"/>
<evidence type="ECO:0000313" key="2">
    <source>
        <dbReference type="EMBL" id="OOS03527.1"/>
    </source>
</evidence>